<proteinExistence type="predicted"/>
<evidence type="ECO:0000313" key="1">
    <source>
        <dbReference type="EMBL" id="KAJ7548195.1"/>
    </source>
</evidence>
<name>A0ACC2D230_DIPCM</name>
<gene>
    <name evidence="1" type="ORF">O6H91_07G002000</name>
</gene>
<dbReference type="Proteomes" id="UP001162992">
    <property type="component" value="Chromosome 7"/>
</dbReference>
<comment type="caution">
    <text evidence="1">The sequence shown here is derived from an EMBL/GenBank/DDBJ whole genome shotgun (WGS) entry which is preliminary data.</text>
</comment>
<accession>A0ACC2D230</accession>
<protein>
    <submittedName>
        <fullName evidence="1">Uncharacterized protein</fullName>
    </submittedName>
</protein>
<reference evidence="2" key="1">
    <citation type="journal article" date="2024" name="Proc. Natl. Acad. Sci. U.S.A.">
        <title>Extraordinary preservation of gene collinearity over three hundred million years revealed in homosporous lycophytes.</title>
        <authorList>
            <person name="Li C."/>
            <person name="Wickell D."/>
            <person name="Kuo L.Y."/>
            <person name="Chen X."/>
            <person name="Nie B."/>
            <person name="Liao X."/>
            <person name="Peng D."/>
            <person name="Ji J."/>
            <person name="Jenkins J."/>
            <person name="Williams M."/>
            <person name="Shu S."/>
            <person name="Plott C."/>
            <person name="Barry K."/>
            <person name="Rajasekar S."/>
            <person name="Grimwood J."/>
            <person name="Han X."/>
            <person name="Sun S."/>
            <person name="Hou Z."/>
            <person name="He W."/>
            <person name="Dai G."/>
            <person name="Sun C."/>
            <person name="Schmutz J."/>
            <person name="Leebens-Mack J.H."/>
            <person name="Li F.W."/>
            <person name="Wang L."/>
        </authorList>
    </citation>
    <scope>NUCLEOTIDE SEQUENCE [LARGE SCALE GENOMIC DNA]</scope>
    <source>
        <strain evidence="2">cv. PW_Plant_1</strain>
    </source>
</reference>
<dbReference type="EMBL" id="CM055098">
    <property type="protein sequence ID" value="KAJ7548195.1"/>
    <property type="molecule type" value="Genomic_DNA"/>
</dbReference>
<organism evidence="1 2">
    <name type="scientific">Diphasiastrum complanatum</name>
    <name type="common">Issler's clubmoss</name>
    <name type="synonym">Lycopodium complanatum</name>
    <dbReference type="NCBI Taxonomy" id="34168"/>
    <lineage>
        <taxon>Eukaryota</taxon>
        <taxon>Viridiplantae</taxon>
        <taxon>Streptophyta</taxon>
        <taxon>Embryophyta</taxon>
        <taxon>Tracheophyta</taxon>
        <taxon>Lycopodiopsida</taxon>
        <taxon>Lycopodiales</taxon>
        <taxon>Lycopodiaceae</taxon>
        <taxon>Lycopodioideae</taxon>
        <taxon>Diphasiastrum</taxon>
    </lineage>
</organism>
<keyword evidence="2" id="KW-1185">Reference proteome</keyword>
<sequence>MINFSSLSEATDDNSQNLLFEFNRTKLMENPFAFILSKNFGISELKATLVYNLWHLSLEEQKLVSFFELIIDVLCMASALPVPVINMKYMITTHFPVCI</sequence>
<evidence type="ECO:0000313" key="2">
    <source>
        <dbReference type="Proteomes" id="UP001162992"/>
    </source>
</evidence>